<dbReference type="AlphaFoldDB" id="A0A8S1LLU6"/>
<evidence type="ECO:0000313" key="1">
    <source>
        <dbReference type="EMBL" id="CAD8067181.1"/>
    </source>
</evidence>
<dbReference type="EMBL" id="CAJJDM010000039">
    <property type="protein sequence ID" value="CAD8067181.1"/>
    <property type="molecule type" value="Genomic_DNA"/>
</dbReference>
<evidence type="ECO:0000313" key="2">
    <source>
        <dbReference type="Proteomes" id="UP000688137"/>
    </source>
</evidence>
<reference evidence="1" key="1">
    <citation type="submission" date="2021-01" db="EMBL/GenBank/DDBJ databases">
        <authorList>
            <consortium name="Genoscope - CEA"/>
            <person name="William W."/>
        </authorList>
    </citation>
    <scope>NUCLEOTIDE SEQUENCE</scope>
</reference>
<keyword evidence="2" id="KW-1185">Reference proteome</keyword>
<proteinExistence type="predicted"/>
<organism evidence="1 2">
    <name type="scientific">Paramecium primaurelia</name>
    <dbReference type="NCBI Taxonomy" id="5886"/>
    <lineage>
        <taxon>Eukaryota</taxon>
        <taxon>Sar</taxon>
        <taxon>Alveolata</taxon>
        <taxon>Ciliophora</taxon>
        <taxon>Intramacronucleata</taxon>
        <taxon>Oligohymenophorea</taxon>
        <taxon>Peniculida</taxon>
        <taxon>Parameciidae</taxon>
        <taxon>Paramecium</taxon>
    </lineage>
</organism>
<sequence>MIKYFIPNVSQNFKLINSVLIYLSNPQFQTFDFYIQEEICQNKIQLNKTVAYQEEFQGQQKVHFGKDLILIIWMHLQTLSYTYNNLKIEILIRILRGFLKINTKNIYILKKKMFSSIVLED</sequence>
<name>A0A8S1LLU6_PARPR</name>
<gene>
    <name evidence="1" type="ORF">PPRIM_AZ9-3.1.T0400152</name>
</gene>
<comment type="caution">
    <text evidence="1">The sequence shown here is derived from an EMBL/GenBank/DDBJ whole genome shotgun (WGS) entry which is preliminary data.</text>
</comment>
<accession>A0A8S1LLU6</accession>
<protein>
    <submittedName>
        <fullName evidence="1">Uncharacterized protein</fullName>
    </submittedName>
</protein>
<dbReference type="Proteomes" id="UP000688137">
    <property type="component" value="Unassembled WGS sequence"/>
</dbReference>